<gene>
    <name evidence="7" type="ORF">PHYBOEH_000082</name>
</gene>
<dbReference type="Pfam" id="PF05920">
    <property type="entry name" value="Homeobox_KN"/>
    <property type="match status" value="2"/>
</dbReference>
<reference evidence="7" key="1">
    <citation type="submission" date="2021-02" db="EMBL/GenBank/DDBJ databases">
        <authorList>
            <person name="Palmer J.M."/>
        </authorList>
    </citation>
    <scope>NUCLEOTIDE SEQUENCE</scope>
    <source>
        <strain evidence="7">SCRP23</strain>
    </source>
</reference>
<sequence>MMTAQQSSADQVKSFPYPHGPPAASDASSSSMSGGVAATAANGTTSPPVADRKRKQPPSPEDVSANGSADNEPDVKVEQPSKKSRRELPPHTVAILKGWMLSREHVKHPYPTDEDKQMLLKKTGISMKQLTNWFTNARKRIWKPMMRREHSRQLQSAMEFDQAAVREFPGSGLSQQYADSSYVPTRQAVRHSFDAGSLGAPPHAAAAAAAFDRYARPQAFAVNAPMYPPRAVRSMSEAPARTDVDDYLDAERIRERVLERGHDGHAPRNSLSPRGHKILQEWVNANARREYPYPSDAERVQLARETGLDASQVDGWVTSLREQMGAAPVQPASSIPSAGNPAFPPPPAYGERRSIPSSGNPMFPPRPTASSAMRPSIPTAGNPQFPPPPARRDASGGQFPPYPANSQYPGFNRPTRSMTISASPYLHPPPPANSGASADAAQTQQASSALPSLSSRNLLSRPPPVVTSGPTMGQPRDSRSRTLDMGQFADARRRKMNFQDILASTGGVAASVAPVVATSSALLPSNTLLPSGNNMENVYPNAVASSSTAYTATAPSEFPCARCGSRADACRCETKHPATSSEQPERVV</sequence>
<evidence type="ECO:0000256" key="1">
    <source>
        <dbReference type="ARBA" id="ARBA00023125"/>
    </source>
</evidence>
<protein>
    <recommendedName>
        <fullName evidence="6">Homeobox domain-containing protein</fullName>
    </recommendedName>
</protein>
<keyword evidence="3 4" id="KW-0539">Nucleus</keyword>
<dbReference type="GO" id="GO:0006355">
    <property type="term" value="P:regulation of DNA-templated transcription"/>
    <property type="evidence" value="ECO:0007669"/>
    <property type="project" value="InterPro"/>
</dbReference>
<feature type="DNA-binding region" description="Homeobox" evidence="4">
    <location>
        <begin position="264"/>
        <end position="328"/>
    </location>
</feature>
<dbReference type="InterPro" id="IPR008422">
    <property type="entry name" value="KN_HD"/>
</dbReference>
<dbReference type="AlphaFoldDB" id="A0A8T1XAB4"/>
<proteinExistence type="predicted"/>
<evidence type="ECO:0000256" key="5">
    <source>
        <dbReference type="SAM" id="MobiDB-lite"/>
    </source>
</evidence>
<feature type="compositionally biased region" description="Polar residues" evidence="5">
    <location>
        <begin position="1"/>
        <end position="11"/>
    </location>
</feature>
<dbReference type="GO" id="GO:0003677">
    <property type="term" value="F:DNA binding"/>
    <property type="evidence" value="ECO:0007669"/>
    <property type="project" value="UniProtKB-UniRule"/>
</dbReference>
<dbReference type="OrthoDB" id="10056939at2759"/>
<feature type="DNA-binding region" description="Homeobox" evidence="4">
    <location>
        <begin position="81"/>
        <end position="145"/>
    </location>
</feature>
<feature type="compositionally biased region" description="Basic and acidic residues" evidence="5">
    <location>
        <begin position="73"/>
        <end position="89"/>
    </location>
</feature>
<evidence type="ECO:0000256" key="2">
    <source>
        <dbReference type="ARBA" id="ARBA00023155"/>
    </source>
</evidence>
<feature type="domain" description="Homeobox" evidence="6">
    <location>
        <begin position="262"/>
        <end position="327"/>
    </location>
</feature>
<evidence type="ECO:0000313" key="7">
    <source>
        <dbReference type="EMBL" id="KAG7402374.1"/>
    </source>
</evidence>
<feature type="compositionally biased region" description="Low complexity" evidence="5">
    <location>
        <begin position="23"/>
        <end position="45"/>
    </location>
</feature>
<comment type="subcellular location">
    <subcellularLocation>
        <location evidence="4">Nucleus</location>
    </subcellularLocation>
</comment>
<feature type="region of interest" description="Disordered" evidence="5">
    <location>
        <begin position="1"/>
        <end position="90"/>
    </location>
</feature>
<organism evidence="7 8">
    <name type="scientific">Phytophthora boehmeriae</name>
    <dbReference type="NCBI Taxonomy" id="109152"/>
    <lineage>
        <taxon>Eukaryota</taxon>
        <taxon>Sar</taxon>
        <taxon>Stramenopiles</taxon>
        <taxon>Oomycota</taxon>
        <taxon>Peronosporomycetes</taxon>
        <taxon>Peronosporales</taxon>
        <taxon>Peronosporaceae</taxon>
        <taxon>Phytophthora</taxon>
    </lineage>
</organism>
<dbReference type="InterPro" id="IPR050224">
    <property type="entry name" value="TALE_homeobox"/>
</dbReference>
<accession>A0A8T1XAB4</accession>
<keyword evidence="1 4" id="KW-0238">DNA-binding</keyword>
<dbReference type="Proteomes" id="UP000693981">
    <property type="component" value="Unassembled WGS sequence"/>
</dbReference>
<evidence type="ECO:0000256" key="4">
    <source>
        <dbReference type="PROSITE-ProRule" id="PRU00108"/>
    </source>
</evidence>
<evidence type="ECO:0000313" key="8">
    <source>
        <dbReference type="Proteomes" id="UP000693981"/>
    </source>
</evidence>
<keyword evidence="8" id="KW-1185">Reference proteome</keyword>
<feature type="region of interest" description="Disordered" evidence="5">
    <location>
        <begin position="324"/>
        <end position="482"/>
    </location>
</feature>
<evidence type="ECO:0000259" key="6">
    <source>
        <dbReference type="PROSITE" id="PS50071"/>
    </source>
</evidence>
<comment type="caution">
    <text evidence="7">The sequence shown here is derived from an EMBL/GenBank/DDBJ whole genome shotgun (WGS) entry which is preliminary data.</text>
</comment>
<keyword evidence="2 4" id="KW-0371">Homeobox</keyword>
<dbReference type="InterPro" id="IPR001356">
    <property type="entry name" value="HD"/>
</dbReference>
<dbReference type="GO" id="GO:0005634">
    <property type="term" value="C:nucleus"/>
    <property type="evidence" value="ECO:0007669"/>
    <property type="project" value="UniProtKB-SubCell"/>
</dbReference>
<dbReference type="PROSITE" id="PS50071">
    <property type="entry name" value="HOMEOBOX_2"/>
    <property type="match status" value="2"/>
</dbReference>
<dbReference type="CDD" id="cd00086">
    <property type="entry name" value="homeodomain"/>
    <property type="match status" value="2"/>
</dbReference>
<feature type="domain" description="Homeobox" evidence="6">
    <location>
        <begin position="79"/>
        <end position="144"/>
    </location>
</feature>
<feature type="compositionally biased region" description="Low complexity" evidence="5">
    <location>
        <begin position="434"/>
        <end position="460"/>
    </location>
</feature>
<dbReference type="EMBL" id="JAGDFL010000001">
    <property type="protein sequence ID" value="KAG7402374.1"/>
    <property type="molecule type" value="Genomic_DNA"/>
</dbReference>
<feature type="compositionally biased region" description="Polar residues" evidence="5">
    <location>
        <begin position="404"/>
        <end position="422"/>
    </location>
</feature>
<dbReference type="SMART" id="SM00389">
    <property type="entry name" value="HOX"/>
    <property type="match status" value="2"/>
</dbReference>
<name>A0A8T1XAB4_9STRA</name>
<dbReference type="PANTHER" id="PTHR11850">
    <property type="entry name" value="HOMEOBOX PROTEIN TRANSCRIPTION FACTORS"/>
    <property type="match status" value="1"/>
</dbReference>
<evidence type="ECO:0000256" key="3">
    <source>
        <dbReference type="ARBA" id="ARBA00023242"/>
    </source>
</evidence>